<keyword evidence="2" id="KW-1185">Reference proteome</keyword>
<evidence type="ECO:0000313" key="1">
    <source>
        <dbReference type="EMBL" id="CAI6344865.1"/>
    </source>
</evidence>
<evidence type="ECO:0000313" key="2">
    <source>
        <dbReference type="Proteomes" id="UP001160148"/>
    </source>
</evidence>
<sequence>MASALVQRFTVFVADAPKTVWTASARLDHVMRRTTVDDVVVKARMCCERVSCRAKNMAPSLLRPLMIVVADALEGKVIYARLLPRISGLYCDGAAVQRLRP</sequence>
<reference evidence="1 2" key="1">
    <citation type="submission" date="2023-01" db="EMBL/GenBank/DDBJ databases">
        <authorList>
            <person name="Whitehead M."/>
        </authorList>
    </citation>
    <scope>NUCLEOTIDE SEQUENCE [LARGE SCALE GENOMIC DNA]</scope>
</reference>
<dbReference type="EMBL" id="CARXXK010000001">
    <property type="protein sequence ID" value="CAI6344865.1"/>
    <property type="molecule type" value="Genomic_DNA"/>
</dbReference>
<organism evidence="1 2">
    <name type="scientific">Macrosiphum euphorbiae</name>
    <name type="common">potato aphid</name>
    <dbReference type="NCBI Taxonomy" id="13131"/>
    <lineage>
        <taxon>Eukaryota</taxon>
        <taxon>Metazoa</taxon>
        <taxon>Ecdysozoa</taxon>
        <taxon>Arthropoda</taxon>
        <taxon>Hexapoda</taxon>
        <taxon>Insecta</taxon>
        <taxon>Pterygota</taxon>
        <taxon>Neoptera</taxon>
        <taxon>Paraneoptera</taxon>
        <taxon>Hemiptera</taxon>
        <taxon>Sternorrhyncha</taxon>
        <taxon>Aphidomorpha</taxon>
        <taxon>Aphidoidea</taxon>
        <taxon>Aphididae</taxon>
        <taxon>Macrosiphini</taxon>
        <taxon>Macrosiphum</taxon>
    </lineage>
</organism>
<comment type="caution">
    <text evidence="1">The sequence shown here is derived from an EMBL/GenBank/DDBJ whole genome shotgun (WGS) entry which is preliminary data.</text>
</comment>
<gene>
    <name evidence="1" type="ORF">MEUPH1_LOCUS1944</name>
</gene>
<protein>
    <submittedName>
        <fullName evidence="1">Uncharacterized protein</fullName>
    </submittedName>
</protein>
<name>A0AAV0VMR7_9HEMI</name>
<dbReference type="Proteomes" id="UP001160148">
    <property type="component" value="Unassembled WGS sequence"/>
</dbReference>
<proteinExistence type="predicted"/>
<accession>A0AAV0VMR7</accession>
<dbReference type="AlphaFoldDB" id="A0AAV0VMR7"/>